<accession>X0XFG2</accession>
<dbReference type="EMBL" id="BARS01031927">
    <property type="protein sequence ID" value="GAG23686.1"/>
    <property type="molecule type" value="Genomic_DNA"/>
</dbReference>
<organism evidence="2">
    <name type="scientific">marine sediment metagenome</name>
    <dbReference type="NCBI Taxonomy" id="412755"/>
    <lineage>
        <taxon>unclassified sequences</taxon>
        <taxon>metagenomes</taxon>
        <taxon>ecological metagenomes</taxon>
    </lineage>
</organism>
<feature type="domain" description="HAMP" evidence="1">
    <location>
        <begin position="19"/>
        <end position="48"/>
    </location>
</feature>
<sequence length="57" mass="6122">MAALGRGDLEAAHASVNIVPVKPNSRDELGEMAESFNVLQDKVRKAAISLGEAREKM</sequence>
<dbReference type="InterPro" id="IPR003660">
    <property type="entry name" value="HAMP_dom"/>
</dbReference>
<dbReference type="GO" id="GO:0016020">
    <property type="term" value="C:membrane"/>
    <property type="evidence" value="ECO:0007669"/>
    <property type="project" value="InterPro"/>
</dbReference>
<dbReference type="Gene3D" id="1.10.8.500">
    <property type="entry name" value="HAMP domain in histidine kinase"/>
    <property type="match status" value="1"/>
</dbReference>
<dbReference type="CDD" id="cd06225">
    <property type="entry name" value="HAMP"/>
    <property type="match status" value="1"/>
</dbReference>
<proteinExistence type="predicted"/>
<reference evidence="2" key="1">
    <citation type="journal article" date="2014" name="Front. Microbiol.">
        <title>High frequency of phylogenetically diverse reductive dehalogenase-homologous genes in deep subseafloor sedimentary metagenomes.</title>
        <authorList>
            <person name="Kawai M."/>
            <person name="Futagami T."/>
            <person name="Toyoda A."/>
            <person name="Takaki Y."/>
            <person name="Nishi S."/>
            <person name="Hori S."/>
            <person name="Arai W."/>
            <person name="Tsubouchi T."/>
            <person name="Morono Y."/>
            <person name="Uchiyama I."/>
            <person name="Ito T."/>
            <person name="Fujiyama A."/>
            <person name="Inagaki F."/>
            <person name="Takami H."/>
        </authorList>
    </citation>
    <scope>NUCLEOTIDE SEQUENCE</scope>
    <source>
        <strain evidence="2">Expedition CK06-06</strain>
    </source>
</reference>
<dbReference type="AlphaFoldDB" id="X0XFG2"/>
<dbReference type="GO" id="GO:0007165">
    <property type="term" value="P:signal transduction"/>
    <property type="evidence" value="ECO:0007669"/>
    <property type="project" value="InterPro"/>
</dbReference>
<evidence type="ECO:0000313" key="2">
    <source>
        <dbReference type="EMBL" id="GAG23686.1"/>
    </source>
</evidence>
<feature type="non-terminal residue" evidence="2">
    <location>
        <position position="57"/>
    </location>
</feature>
<protein>
    <recommendedName>
        <fullName evidence="1">HAMP domain-containing protein</fullName>
    </recommendedName>
</protein>
<dbReference type="SUPFAM" id="SSF158472">
    <property type="entry name" value="HAMP domain-like"/>
    <property type="match status" value="1"/>
</dbReference>
<dbReference type="Pfam" id="PF00672">
    <property type="entry name" value="HAMP"/>
    <property type="match status" value="1"/>
</dbReference>
<name>X0XFG2_9ZZZZ</name>
<gene>
    <name evidence="2" type="ORF">S01H1_49616</name>
</gene>
<dbReference type="PROSITE" id="PS50885">
    <property type="entry name" value="HAMP"/>
    <property type="match status" value="1"/>
</dbReference>
<comment type="caution">
    <text evidence="2">The sequence shown here is derived from an EMBL/GenBank/DDBJ whole genome shotgun (WGS) entry which is preliminary data.</text>
</comment>
<evidence type="ECO:0000259" key="1">
    <source>
        <dbReference type="PROSITE" id="PS50885"/>
    </source>
</evidence>